<evidence type="ECO:0000313" key="1">
    <source>
        <dbReference type="EMBL" id="KIO16051.1"/>
    </source>
</evidence>
<proteinExistence type="predicted"/>
<dbReference type="Proteomes" id="UP000054248">
    <property type="component" value="Unassembled WGS sequence"/>
</dbReference>
<reference evidence="1 2" key="1">
    <citation type="submission" date="2014-04" db="EMBL/GenBank/DDBJ databases">
        <authorList>
            <consortium name="DOE Joint Genome Institute"/>
            <person name="Kuo A."/>
            <person name="Girlanda M."/>
            <person name="Perotto S."/>
            <person name="Kohler A."/>
            <person name="Nagy L.G."/>
            <person name="Floudas D."/>
            <person name="Copeland A."/>
            <person name="Barry K.W."/>
            <person name="Cichocki N."/>
            <person name="Veneault-Fourrey C."/>
            <person name="LaButti K."/>
            <person name="Lindquist E.A."/>
            <person name="Lipzen A."/>
            <person name="Lundell T."/>
            <person name="Morin E."/>
            <person name="Murat C."/>
            <person name="Sun H."/>
            <person name="Tunlid A."/>
            <person name="Henrissat B."/>
            <person name="Grigoriev I.V."/>
            <person name="Hibbett D.S."/>
            <person name="Martin F."/>
            <person name="Nordberg H.P."/>
            <person name="Cantor M.N."/>
            <person name="Hua S.X."/>
        </authorList>
    </citation>
    <scope>NUCLEOTIDE SEQUENCE [LARGE SCALE GENOMIC DNA]</scope>
    <source>
        <strain evidence="1 2">MUT 4182</strain>
    </source>
</reference>
<gene>
    <name evidence="1" type="ORF">M407DRAFT_247091</name>
</gene>
<sequence length="68" mass="7647">MGDHPISPIGQFSEAISLTDFMNDRLFYDRAPHGKYIIQSHILSRVAGGYVAKGQEKLGDITWRIDVI</sequence>
<dbReference type="HOGENOM" id="CLU_2795837_0_0_1"/>
<keyword evidence="2" id="KW-1185">Reference proteome</keyword>
<protein>
    <submittedName>
        <fullName evidence="1">Uncharacterized protein</fullName>
    </submittedName>
</protein>
<dbReference type="EMBL" id="KN823694">
    <property type="protein sequence ID" value="KIO16051.1"/>
    <property type="molecule type" value="Genomic_DNA"/>
</dbReference>
<organism evidence="1 2">
    <name type="scientific">Tulasnella calospora MUT 4182</name>
    <dbReference type="NCBI Taxonomy" id="1051891"/>
    <lineage>
        <taxon>Eukaryota</taxon>
        <taxon>Fungi</taxon>
        <taxon>Dikarya</taxon>
        <taxon>Basidiomycota</taxon>
        <taxon>Agaricomycotina</taxon>
        <taxon>Agaricomycetes</taxon>
        <taxon>Cantharellales</taxon>
        <taxon>Tulasnellaceae</taxon>
        <taxon>Tulasnella</taxon>
    </lineage>
</organism>
<reference evidence="2" key="2">
    <citation type="submission" date="2015-01" db="EMBL/GenBank/DDBJ databases">
        <title>Evolutionary Origins and Diversification of the Mycorrhizal Mutualists.</title>
        <authorList>
            <consortium name="DOE Joint Genome Institute"/>
            <consortium name="Mycorrhizal Genomics Consortium"/>
            <person name="Kohler A."/>
            <person name="Kuo A."/>
            <person name="Nagy L.G."/>
            <person name="Floudas D."/>
            <person name="Copeland A."/>
            <person name="Barry K.W."/>
            <person name="Cichocki N."/>
            <person name="Veneault-Fourrey C."/>
            <person name="LaButti K."/>
            <person name="Lindquist E.A."/>
            <person name="Lipzen A."/>
            <person name="Lundell T."/>
            <person name="Morin E."/>
            <person name="Murat C."/>
            <person name="Riley R."/>
            <person name="Ohm R."/>
            <person name="Sun H."/>
            <person name="Tunlid A."/>
            <person name="Henrissat B."/>
            <person name="Grigoriev I.V."/>
            <person name="Hibbett D.S."/>
            <person name="Martin F."/>
        </authorList>
    </citation>
    <scope>NUCLEOTIDE SEQUENCE [LARGE SCALE GENOMIC DNA]</scope>
    <source>
        <strain evidence="2">MUT 4182</strain>
    </source>
</reference>
<evidence type="ECO:0000313" key="2">
    <source>
        <dbReference type="Proteomes" id="UP000054248"/>
    </source>
</evidence>
<accession>A0A0C3Q0U9</accession>
<dbReference type="AlphaFoldDB" id="A0A0C3Q0U9"/>
<name>A0A0C3Q0U9_9AGAM</name>